<keyword evidence="1" id="KW-0472">Membrane</keyword>
<sequence>MGDAGFVFYIYWVMQVKTKYQRLKGLAFSNLSVGFRFLAIAMVMVCILIGIGCQPAPVANSQTQVDSAIVTTIYTCRAQVTAYGDKPMFDVEFDFEDRQFPHLPVVTKRRRTNQEQEEIYVWDALYGSDGDYDYWTTPILREYTLEKISPLVVIRESSRTSYANTLAKLNATLSVDFRHKHFPVICTANSISSASSTPPKLVQINICRTQIGQGTQPLLDVEFDYLTETSLQKRYPYEKQNIYVKTTTLLKQNEGQVRQFEALVGSDGDYSFWTTPVLRDIYGGTSPLVIDREPGVVGIRDRLSLVSQLNKALSVNFGQRTYPVTCS</sequence>
<proteinExistence type="predicted"/>
<reference evidence="2 3" key="1">
    <citation type="submission" date="2018-04" db="EMBL/GenBank/DDBJ databases">
        <authorList>
            <person name="Go L.Y."/>
            <person name="Mitchell J.A."/>
        </authorList>
    </citation>
    <scope>NUCLEOTIDE SEQUENCE [LARGE SCALE GENOMIC DNA]</scope>
    <source>
        <strain evidence="2">ULC066bin1</strain>
    </source>
</reference>
<protein>
    <submittedName>
        <fullName evidence="2">Uncharacterized protein</fullName>
    </submittedName>
</protein>
<reference evidence="2 3" key="2">
    <citation type="submission" date="2018-06" db="EMBL/GenBank/DDBJ databases">
        <title>Metagenomic assembly of (sub)arctic Cyanobacteria and their associated microbiome from non-axenic cultures.</title>
        <authorList>
            <person name="Baurain D."/>
        </authorList>
    </citation>
    <scope>NUCLEOTIDE SEQUENCE [LARGE SCALE GENOMIC DNA]</scope>
    <source>
        <strain evidence="2">ULC066bin1</strain>
    </source>
</reference>
<comment type="caution">
    <text evidence="2">The sequence shown here is derived from an EMBL/GenBank/DDBJ whole genome shotgun (WGS) entry which is preliminary data.</text>
</comment>
<organism evidence="2 3">
    <name type="scientific">Pseudanabaena frigida</name>
    <dbReference type="NCBI Taxonomy" id="945775"/>
    <lineage>
        <taxon>Bacteria</taxon>
        <taxon>Bacillati</taxon>
        <taxon>Cyanobacteriota</taxon>
        <taxon>Cyanophyceae</taxon>
        <taxon>Pseudanabaenales</taxon>
        <taxon>Pseudanabaenaceae</taxon>
        <taxon>Pseudanabaena</taxon>
    </lineage>
</organism>
<evidence type="ECO:0000256" key="1">
    <source>
        <dbReference type="SAM" id="Phobius"/>
    </source>
</evidence>
<gene>
    <name evidence="2" type="ORF">DCF19_21275</name>
</gene>
<keyword evidence="1" id="KW-0812">Transmembrane</keyword>
<name>A0A2W4VW03_9CYAN</name>
<dbReference type="Proteomes" id="UP000249467">
    <property type="component" value="Unassembled WGS sequence"/>
</dbReference>
<accession>A0A2W4VW03</accession>
<dbReference type="EMBL" id="QBML01000039">
    <property type="protein sequence ID" value="PZO36556.1"/>
    <property type="molecule type" value="Genomic_DNA"/>
</dbReference>
<feature type="transmembrane region" description="Helical" evidence="1">
    <location>
        <begin position="27"/>
        <end position="51"/>
    </location>
</feature>
<dbReference type="AlphaFoldDB" id="A0A2W4VW03"/>
<evidence type="ECO:0000313" key="3">
    <source>
        <dbReference type="Proteomes" id="UP000249467"/>
    </source>
</evidence>
<evidence type="ECO:0000313" key="2">
    <source>
        <dbReference type="EMBL" id="PZO36556.1"/>
    </source>
</evidence>
<keyword evidence="1" id="KW-1133">Transmembrane helix</keyword>